<dbReference type="GO" id="GO:0016020">
    <property type="term" value="C:membrane"/>
    <property type="evidence" value="ECO:0007669"/>
    <property type="project" value="TreeGrafter"/>
</dbReference>
<dbReference type="GO" id="GO:0051603">
    <property type="term" value="P:proteolysis involved in protein catabolic process"/>
    <property type="evidence" value="ECO:0007669"/>
    <property type="project" value="TreeGrafter"/>
</dbReference>
<evidence type="ECO:0000256" key="1">
    <source>
        <dbReference type="ARBA" id="ARBA00022670"/>
    </source>
</evidence>
<dbReference type="GO" id="GO:0046872">
    <property type="term" value="F:metal ion binding"/>
    <property type="evidence" value="ECO:0007669"/>
    <property type="project" value="UniProtKB-KW"/>
</dbReference>
<sequence length="348" mass="39022">MAELFDGTSARPEQVRVLLFNKQIHIYSNDTLISSVPTQTCTVQNSGGKVWVYLTPDSSIFLTIPAEETVAKLIEKEIGRYHTTTKTSRSRLPFILSIIAGAALFVFVLFSWVIPAIGMRVISVEVEKKLGNGIYTSLMAAEEIDTTQTQYVQQFADQLRLSRKYKLHIVVTEDKQVNAFALPGGTIIVTTGILKHLHSPEELAALLSHEATHVNNRHSLRSILKDMSVSFAISMIFGRASELLNGAAYLNQLSYSRSLEEEADEQGIELLCQNHVNPIGMVKLMEDLKAEEKIQPISFLSTHPLTEERLKAAQKIIRQLPAAANYPPRENLELIWKEIKQEATYTEE</sequence>
<evidence type="ECO:0000256" key="3">
    <source>
        <dbReference type="ARBA" id="ARBA00022801"/>
    </source>
</evidence>
<evidence type="ECO:0000256" key="6">
    <source>
        <dbReference type="RuleBase" id="RU003983"/>
    </source>
</evidence>
<dbReference type="PANTHER" id="PTHR22726:SF1">
    <property type="entry name" value="METALLOENDOPEPTIDASE OMA1, MITOCHONDRIAL"/>
    <property type="match status" value="1"/>
</dbReference>
<keyword evidence="1 6" id="KW-0645">Protease</keyword>
<protein>
    <recommendedName>
        <fullName evidence="8">Peptidase M48 domain-containing protein</fullName>
    </recommendedName>
</protein>
<evidence type="ECO:0000256" key="5">
    <source>
        <dbReference type="ARBA" id="ARBA00023049"/>
    </source>
</evidence>
<dbReference type="Proteomes" id="UP000627292">
    <property type="component" value="Unassembled WGS sequence"/>
</dbReference>
<reference evidence="9" key="2">
    <citation type="submission" date="2020-09" db="EMBL/GenBank/DDBJ databases">
        <authorList>
            <person name="Sun Q."/>
            <person name="Zhou Y."/>
        </authorList>
    </citation>
    <scope>NUCLEOTIDE SEQUENCE</scope>
    <source>
        <strain evidence="9">CGMCC 1.15290</strain>
    </source>
</reference>
<keyword evidence="3 6" id="KW-0378">Hydrolase</keyword>
<keyword evidence="2" id="KW-0479">Metal-binding</keyword>
<reference evidence="9" key="1">
    <citation type="journal article" date="2014" name="Int. J. Syst. Evol. Microbiol.">
        <title>Complete genome sequence of Corynebacterium casei LMG S-19264T (=DSM 44701T), isolated from a smear-ripened cheese.</title>
        <authorList>
            <consortium name="US DOE Joint Genome Institute (JGI-PGF)"/>
            <person name="Walter F."/>
            <person name="Albersmeier A."/>
            <person name="Kalinowski J."/>
            <person name="Ruckert C."/>
        </authorList>
    </citation>
    <scope>NUCLEOTIDE SEQUENCE</scope>
    <source>
        <strain evidence="9">CGMCC 1.15290</strain>
    </source>
</reference>
<gene>
    <name evidence="9" type="ORF">GCM10011379_57240</name>
</gene>
<accession>A0A917J3Z1</accession>
<dbReference type="InterPro" id="IPR001915">
    <property type="entry name" value="Peptidase_M48"/>
</dbReference>
<evidence type="ECO:0000313" key="9">
    <source>
        <dbReference type="EMBL" id="GGH82805.1"/>
    </source>
</evidence>
<feature type="domain" description="Peptidase M48" evidence="8">
    <location>
        <begin position="151"/>
        <end position="316"/>
    </location>
</feature>
<keyword evidence="7" id="KW-1133">Transmembrane helix</keyword>
<dbReference type="GO" id="GO:0004222">
    <property type="term" value="F:metalloendopeptidase activity"/>
    <property type="evidence" value="ECO:0007669"/>
    <property type="project" value="InterPro"/>
</dbReference>
<comment type="caution">
    <text evidence="9">The sequence shown here is derived from an EMBL/GenBank/DDBJ whole genome shotgun (WGS) entry which is preliminary data.</text>
</comment>
<evidence type="ECO:0000256" key="7">
    <source>
        <dbReference type="SAM" id="Phobius"/>
    </source>
</evidence>
<keyword evidence="4 6" id="KW-0862">Zinc</keyword>
<dbReference type="Pfam" id="PF01435">
    <property type="entry name" value="Peptidase_M48"/>
    <property type="match status" value="1"/>
</dbReference>
<name>A0A917J3Z1_9BACT</name>
<dbReference type="PANTHER" id="PTHR22726">
    <property type="entry name" value="METALLOENDOPEPTIDASE OMA1"/>
    <property type="match status" value="1"/>
</dbReference>
<evidence type="ECO:0000313" key="10">
    <source>
        <dbReference type="Proteomes" id="UP000627292"/>
    </source>
</evidence>
<comment type="similarity">
    <text evidence="6">Belongs to the peptidase M48 family.</text>
</comment>
<feature type="transmembrane region" description="Helical" evidence="7">
    <location>
        <begin position="94"/>
        <end position="114"/>
    </location>
</feature>
<dbReference type="InterPro" id="IPR051156">
    <property type="entry name" value="Mito/Outer_Membr_Metalloprot"/>
</dbReference>
<evidence type="ECO:0000256" key="2">
    <source>
        <dbReference type="ARBA" id="ARBA00022723"/>
    </source>
</evidence>
<keyword evidence="7" id="KW-0812">Transmembrane</keyword>
<comment type="cofactor">
    <cofactor evidence="6">
        <name>Zn(2+)</name>
        <dbReference type="ChEBI" id="CHEBI:29105"/>
    </cofactor>
    <text evidence="6">Binds 1 zinc ion per subunit.</text>
</comment>
<keyword evidence="10" id="KW-1185">Reference proteome</keyword>
<proteinExistence type="inferred from homology"/>
<evidence type="ECO:0000256" key="4">
    <source>
        <dbReference type="ARBA" id="ARBA00022833"/>
    </source>
</evidence>
<dbReference type="Gene3D" id="3.30.2010.10">
    <property type="entry name" value="Metalloproteases ('zincins'), catalytic domain"/>
    <property type="match status" value="1"/>
</dbReference>
<evidence type="ECO:0000259" key="8">
    <source>
        <dbReference type="Pfam" id="PF01435"/>
    </source>
</evidence>
<dbReference type="RefSeq" id="WP_188959176.1">
    <property type="nucleotide sequence ID" value="NZ_BMIB01000008.1"/>
</dbReference>
<keyword evidence="5 6" id="KW-0482">Metalloprotease</keyword>
<organism evidence="9 10">
    <name type="scientific">Filimonas zeae</name>
    <dbReference type="NCBI Taxonomy" id="1737353"/>
    <lineage>
        <taxon>Bacteria</taxon>
        <taxon>Pseudomonadati</taxon>
        <taxon>Bacteroidota</taxon>
        <taxon>Chitinophagia</taxon>
        <taxon>Chitinophagales</taxon>
        <taxon>Chitinophagaceae</taxon>
        <taxon>Filimonas</taxon>
    </lineage>
</organism>
<dbReference type="EMBL" id="BMIB01000008">
    <property type="protein sequence ID" value="GGH82805.1"/>
    <property type="molecule type" value="Genomic_DNA"/>
</dbReference>
<dbReference type="AlphaFoldDB" id="A0A917J3Z1"/>
<keyword evidence="7" id="KW-0472">Membrane</keyword>
<dbReference type="CDD" id="cd07332">
    <property type="entry name" value="M48C_Oma1_like"/>
    <property type="match status" value="1"/>
</dbReference>